<evidence type="ECO:0000256" key="1">
    <source>
        <dbReference type="SAM" id="MobiDB-lite"/>
    </source>
</evidence>
<feature type="region of interest" description="Disordered" evidence="1">
    <location>
        <begin position="161"/>
        <end position="209"/>
    </location>
</feature>
<dbReference type="OrthoDB" id="5574612at2759"/>
<protein>
    <submittedName>
        <fullName evidence="3">Uncharacterized protein</fullName>
    </submittedName>
</protein>
<feature type="region of interest" description="Disordered" evidence="1">
    <location>
        <begin position="234"/>
        <end position="287"/>
    </location>
</feature>
<keyword evidence="2" id="KW-0472">Membrane</keyword>
<sequence length="391" mass="42604">MNRVNRVREEHGYNVNDWYTASRESKTLSEMSEDIHMYAYTDDQQSNYAHATESSSQSQGSGRNWPSPRHEPSYQKMQPQRLQPMYSNSPQQNTANSNGLKPANGNYPAAPYAREISQYSSTFGTSRRNIGDDQSIASSNLYAHQPSSGLNSAIYTQDPIPMQQHTPYSKHSENPNSSQHSKLVVLTDLPKGVELEDPRTYESRPVTASTIGSAQPLNASYSGDLYSKHSRQHLVTSHGNLSARDEKRYPDLVSPPSAYTPPDPPTASSTQYSNMTQVSRNKSVKDRYKARSAGGDSCMGECCEGCCGACMRGACCSVCCCMGPIITTIIVVLVMVGIALALYFNWDRIIDAVQGTSNGDSSADSTAAAAATPAAARELAMHIAALVRRSS</sequence>
<gene>
    <name evidence="3" type="ORF">IWW36_001894</name>
</gene>
<feature type="compositionally biased region" description="Polar residues" evidence="1">
    <location>
        <begin position="163"/>
        <end position="181"/>
    </location>
</feature>
<keyword evidence="2" id="KW-0812">Transmembrane</keyword>
<feature type="transmembrane region" description="Helical" evidence="2">
    <location>
        <begin position="322"/>
        <end position="344"/>
    </location>
</feature>
<feature type="compositionally biased region" description="Polar residues" evidence="1">
    <location>
        <begin position="75"/>
        <end position="99"/>
    </location>
</feature>
<dbReference type="Proteomes" id="UP001139887">
    <property type="component" value="Unassembled WGS sequence"/>
</dbReference>
<accession>A0A9W8I891</accession>
<organism evidence="3 4">
    <name type="scientific">Coemansia brasiliensis</name>
    <dbReference type="NCBI Taxonomy" id="2650707"/>
    <lineage>
        <taxon>Eukaryota</taxon>
        <taxon>Fungi</taxon>
        <taxon>Fungi incertae sedis</taxon>
        <taxon>Zoopagomycota</taxon>
        <taxon>Kickxellomycotina</taxon>
        <taxon>Kickxellomycetes</taxon>
        <taxon>Kickxellales</taxon>
        <taxon>Kickxellaceae</taxon>
        <taxon>Coemansia</taxon>
    </lineage>
</organism>
<evidence type="ECO:0000256" key="2">
    <source>
        <dbReference type="SAM" id="Phobius"/>
    </source>
</evidence>
<name>A0A9W8I891_9FUNG</name>
<feature type="compositionally biased region" description="Basic and acidic residues" evidence="1">
    <location>
        <begin position="191"/>
        <end position="202"/>
    </location>
</feature>
<reference evidence="3" key="1">
    <citation type="submission" date="2022-07" db="EMBL/GenBank/DDBJ databases">
        <title>Phylogenomic reconstructions and comparative analyses of Kickxellomycotina fungi.</title>
        <authorList>
            <person name="Reynolds N.K."/>
            <person name="Stajich J.E."/>
            <person name="Barry K."/>
            <person name="Grigoriev I.V."/>
            <person name="Crous P."/>
            <person name="Smith M.E."/>
        </authorList>
    </citation>
    <scope>NUCLEOTIDE SEQUENCE</scope>
    <source>
        <strain evidence="3">NRRL 1566</strain>
    </source>
</reference>
<dbReference type="AlphaFoldDB" id="A0A9W8I891"/>
<feature type="compositionally biased region" description="Polar residues" evidence="1">
    <location>
        <begin position="47"/>
        <end position="64"/>
    </location>
</feature>
<feature type="compositionally biased region" description="Polar residues" evidence="1">
    <location>
        <begin position="271"/>
        <end position="281"/>
    </location>
</feature>
<evidence type="ECO:0000313" key="3">
    <source>
        <dbReference type="EMBL" id="KAJ2850456.1"/>
    </source>
</evidence>
<evidence type="ECO:0000313" key="4">
    <source>
        <dbReference type="Proteomes" id="UP001139887"/>
    </source>
</evidence>
<dbReference type="EMBL" id="JANBUW010000032">
    <property type="protein sequence ID" value="KAJ2850456.1"/>
    <property type="molecule type" value="Genomic_DNA"/>
</dbReference>
<keyword evidence="2" id="KW-1133">Transmembrane helix</keyword>
<keyword evidence="4" id="KW-1185">Reference proteome</keyword>
<feature type="region of interest" description="Disordered" evidence="1">
    <location>
        <begin position="47"/>
        <end position="109"/>
    </location>
</feature>
<comment type="caution">
    <text evidence="3">The sequence shown here is derived from an EMBL/GenBank/DDBJ whole genome shotgun (WGS) entry which is preliminary data.</text>
</comment>
<proteinExistence type="predicted"/>